<keyword evidence="2" id="KW-1185">Reference proteome</keyword>
<name>A0A3N4U9D3_9RHOB</name>
<dbReference type="InterPro" id="IPR008183">
    <property type="entry name" value="Aldose_1/G6P_1-epimerase"/>
</dbReference>
<dbReference type="GO" id="GO:0005975">
    <property type="term" value="P:carbohydrate metabolic process"/>
    <property type="evidence" value="ECO:0007669"/>
    <property type="project" value="InterPro"/>
</dbReference>
<dbReference type="AlphaFoldDB" id="A0A3N4U9D3"/>
<dbReference type="PANTHER" id="PTHR11122">
    <property type="entry name" value="APOSPORY-ASSOCIATED PROTEIN C-RELATED"/>
    <property type="match status" value="1"/>
</dbReference>
<evidence type="ECO:0000313" key="2">
    <source>
        <dbReference type="Proteomes" id="UP000269689"/>
    </source>
</evidence>
<dbReference type="Pfam" id="PF01263">
    <property type="entry name" value="Aldose_epim"/>
    <property type="match status" value="1"/>
</dbReference>
<dbReference type="InterPro" id="IPR037481">
    <property type="entry name" value="LacX"/>
</dbReference>
<gene>
    <name evidence="1" type="ORF">EDD53_1753</name>
</gene>
<dbReference type="InterPro" id="IPR014718">
    <property type="entry name" value="GH-type_carb-bd"/>
</dbReference>
<comment type="caution">
    <text evidence="1">The sequence shown here is derived from an EMBL/GenBank/DDBJ whole genome shotgun (WGS) entry which is preliminary data.</text>
</comment>
<dbReference type="SUPFAM" id="SSF74650">
    <property type="entry name" value="Galactose mutarotase-like"/>
    <property type="match status" value="1"/>
</dbReference>
<dbReference type="GO" id="GO:0016853">
    <property type="term" value="F:isomerase activity"/>
    <property type="evidence" value="ECO:0007669"/>
    <property type="project" value="InterPro"/>
</dbReference>
<organism evidence="1 2">
    <name type="scientific">Pacificibacter maritimus</name>
    <dbReference type="NCBI Taxonomy" id="762213"/>
    <lineage>
        <taxon>Bacteria</taxon>
        <taxon>Pseudomonadati</taxon>
        <taxon>Pseudomonadota</taxon>
        <taxon>Alphaproteobacteria</taxon>
        <taxon>Rhodobacterales</taxon>
        <taxon>Roseobacteraceae</taxon>
        <taxon>Pacificibacter</taxon>
    </lineage>
</organism>
<protein>
    <submittedName>
        <fullName evidence="1">Galactose mutarotase-like enzyme</fullName>
    </submittedName>
</protein>
<dbReference type="CDD" id="cd09024">
    <property type="entry name" value="Aldose_epim_lacX"/>
    <property type="match status" value="1"/>
</dbReference>
<sequence>MSQDLVTISSPELTAQVAPLGAELQSIQTTTGQDLLWNGDHAYWSGRAPILFPIVGRAPNDRISVGTFSAPMKQHGFARRSVFRLETQTQNMCRFVLTDNEATRAQYPFAFRLTVTHQITGATLESRVDLRNDSRMPMPFGFGFHPAFVWPLPNAKKAAPHTITLHNKGEPELARLTDGLLSPMRYPSPFTDGQLTLDHSQFDQDAMIFPTGAGTDLTYGASGATQLDFTFENLPNLAIWTKANAPFVCIEPWHGMAAQMQTSDQIADRPNTVTLAPDDSTTFAMTVTVQP</sequence>
<dbReference type="OrthoDB" id="9795355at2"/>
<dbReference type="InterPro" id="IPR011013">
    <property type="entry name" value="Gal_mutarotase_sf_dom"/>
</dbReference>
<dbReference type="EMBL" id="RKQK01000002">
    <property type="protein sequence ID" value="RPE67346.1"/>
    <property type="molecule type" value="Genomic_DNA"/>
</dbReference>
<dbReference type="GO" id="GO:0030246">
    <property type="term" value="F:carbohydrate binding"/>
    <property type="evidence" value="ECO:0007669"/>
    <property type="project" value="InterPro"/>
</dbReference>
<dbReference type="RefSeq" id="WP_123792797.1">
    <property type="nucleotide sequence ID" value="NZ_RKQK01000002.1"/>
</dbReference>
<proteinExistence type="predicted"/>
<dbReference type="Gene3D" id="2.70.98.10">
    <property type="match status" value="1"/>
</dbReference>
<reference evidence="1 2" key="1">
    <citation type="submission" date="2018-11" db="EMBL/GenBank/DDBJ databases">
        <title>Genomic Encyclopedia of Type Strains, Phase IV (KMG-IV): sequencing the most valuable type-strain genomes for metagenomic binning, comparative biology and taxonomic classification.</title>
        <authorList>
            <person name="Goeker M."/>
        </authorList>
    </citation>
    <scope>NUCLEOTIDE SEQUENCE [LARGE SCALE GENOMIC DNA]</scope>
    <source>
        <strain evidence="1 2">DSM 104731</strain>
    </source>
</reference>
<accession>A0A3N4U9D3</accession>
<dbReference type="Proteomes" id="UP000269689">
    <property type="component" value="Unassembled WGS sequence"/>
</dbReference>
<evidence type="ECO:0000313" key="1">
    <source>
        <dbReference type="EMBL" id="RPE67346.1"/>
    </source>
</evidence>
<dbReference type="PANTHER" id="PTHR11122:SF13">
    <property type="entry name" value="GLUCOSE-6-PHOSPHATE 1-EPIMERASE"/>
    <property type="match status" value="1"/>
</dbReference>